<dbReference type="PANTHER" id="PTHR19879">
    <property type="entry name" value="TRANSCRIPTION INITIATION FACTOR TFIID"/>
    <property type="match status" value="1"/>
</dbReference>
<feature type="repeat" description="WD" evidence="3">
    <location>
        <begin position="795"/>
        <end position="836"/>
    </location>
</feature>
<dbReference type="InterPro" id="IPR020472">
    <property type="entry name" value="WD40_PAC1"/>
</dbReference>
<dbReference type="OrthoDB" id="674604at2759"/>
<evidence type="ECO:0000256" key="3">
    <source>
        <dbReference type="PROSITE-ProRule" id="PRU00221"/>
    </source>
</evidence>
<dbReference type="GeneID" id="81440667"/>
<dbReference type="InterPro" id="IPR007111">
    <property type="entry name" value="NACHT_NTPase"/>
</dbReference>
<dbReference type="RefSeq" id="XP_056553551.1">
    <property type="nucleotide sequence ID" value="XM_056701488.1"/>
</dbReference>
<dbReference type="Pfam" id="PF24883">
    <property type="entry name" value="NPHP3_N"/>
    <property type="match status" value="1"/>
</dbReference>
<feature type="repeat" description="WD" evidence="3">
    <location>
        <begin position="964"/>
        <end position="1005"/>
    </location>
</feature>
<protein>
    <submittedName>
        <fullName evidence="6">Vegetative incompatibility protein HET-E-1</fullName>
    </submittedName>
</protein>
<dbReference type="Pfam" id="PF00400">
    <property type="entry name" value="WD40"/>
    <property type="match status" value="5"/>
</dbReference>
<dbReference type="Proteomes" id="UP001147782">
    <property type="component" value="Unassembled WGS sequence"/>
</dbReference>
<dbReference type="PANTHER" id="PTHR19879:SF9">
    <property type="entry name" value="TRANSCRIPTION INITIATION FACTOR TFIID SUBUNIT 5"/>
    <property type="match status" value="1"/>
</dbReference>
<dbReference type="InterPro" id="IPR036322">
    <property type="entry name" value="WD40_repeat_dom_sf"/>
</dbReference>
<reference evidence="6" key="1">
    <citation type="submission" date="2022-11" db="EMBL/GenBank/DDBJ databases">
        <authorList>
            <person name="Petersen C."/>
        </authorList>
    </citation>
    <scope>NUCLEOTIDE SEQUENCE</scope>
    <source>
        <strain evidence="6">IBT 29864</strain>
    </source>
</reference>
<accession>A0A9W9S1A4</accession>
<dbReference type="PROSITE" id="PS50082">
    <property type="entry name" value="WD_REPEATS_2"/>
    <property type="match status" value="6"/>
</dbReference>
<feature type="coiled-coil region" evidence="4">
    <location>
        <begin position="24"/>
        <end position="58"/>
    </location>
</feature>
<comment type="caution">
    <text evidence="6">The sequence shown here is derived from an EMBL/GenBank/DDBJ whole genome shotgun (WGS) entry which is preliminary data.</text>
</comment>
<gene>
    <name evidence="6" type="ORF">N7496_008569</name>
</gene>
<dbReference type="PROSITE" id="PS00678">
    <property type="entry name" value="WD_REPEATS_1"/>
    <property type="match status" value="3"/>
</dbReference>
<feature type="repeat" description="WD" evidence="3">
    <location>
        <begin position="1005"/>
        <end position="1036"/>
    </location>
</feature>
<keyword evidence="7" id="KW-1185">Reference proteome</keyword>
<dbReference type="InterPro" id="IPR015943">
    <property type="entry name" value="WD40/YVTN_repeat-like_dom_sf"/>
</dbReference>
<dbReference type="PROSITE" id="PS50837">
    <property type="entry name" value="NACHT"/>
    <property type="match status" value="1"/>
</dbReference>
<proteinExistence type="predicted"/>
<dbReference type="EMBL" id="JAPZBS010000007">
    <property type="protein sequence ID" value="KAJ5368809.1"/>
    <property type="molecule type" value="Genomic_DNA"/>
</dbReference>
<keyword evidence="1 3" id="KW-0853">WD repeat</keyword>
<dbReference type="PRINTS" id="PR00320">
    <property type="entry name" value="GPROTEINBRPT"/>
</dbReference>
<organism evidence="6 7">
    <name type="scientific">Penicillium cataractarum</name>
    <dbReference type="NCBI Taxonomy" id="2100454"/>
    <lineage>
        <taxon>Eukaryota</taxon>
        <taxon>Fungi</taxon>
        <taxon>Dikarya</taxon>
        <taxon>Ascomycota</taxon>
        <taxon>Pezizomycotina</taxon>
        <taxon>Eurotiomycetes</taxon>
        <taxon>Eurotiomycetidae</taxon>
        <taxon>Eurotiales</taxon>
        <taxon>Aspergillaceae</taxon>
        <taxon>Penicillium</taxon>
    </lineage>
</organism>
<dbReference type="SUPFAM" id="SSF52540">
    <property type="entry name" value="P-loop containing nucleoside triphosphate hydrolases"/>
    <property type="match status" value="1"/>
</dbReference>
<dbReference type="InterPro" id="IPR019775">
    <property type="entry name" value="WD40_repeat_CS"/>
</dbReference>
<dbReference type="InterPro" id="IPR027417">
    <property type="entry name" value="P-loop_NTPase"/>
</dbReference>
<evidence type="ECO:0000256" key="2">
    <source>
        <dbReference type="ARBA" id="ARBA00022737"/>
    </source>
</evidence>
<dbReference type="Gene3D" id="2.130.10.10">
    <property type="entry name" value="YVTN repeat-like/Quinoprotein amine dehydrogenase"/>
    <property type="match status" value="5"/>
</dbReference>
<feature type="repeat" description="WD" evidence="3">
    <location>
        <begin position="1077"/>
        <end position="1108"/>
    </location>
</feature>
<keyword evidence="4" id="KW-0175">Coiled coil</keyword>
<sequence length="1400" mass="156502">MDGVSAAANILAVLDLTAKVASLLFQFSKQVKVAKSDIERLNRELERLNITLKGGRELLESPNGAKLQTSQGLLASLHDCSLTLSEVEAKLSRKLNAGSSRMMSRFGLRALTWPFESKDVNIIARNLERYRDALSASLTIDQTAQVLNMAQTASLSQLPTVTGAAFDSHADEHDPRCHPDTRVALRQQIVEWVEGLESECIFWLNGMAGTGKSTVSRTIAQTFSDKGILGASFFFKRGERDRGNASQLFTTVASQLAIKVPALATDISNAVDSDPMIVSKTLREQFEQLILKPLENMQPSKTKTVVLVIDALDECDRDDDIRVIIYLISLGRRLESVRLRAFLTSRPELPVRLGFKSIQGRYQDLVLHDIPKPIISHDIAAFLEYELTRIKEDYNNITPTELQLSKGWPGSENLDALVQMAVPLFIFAATVCRFIGDQAWSDPAGQLAKILEYQTRSPESEMDKLDATYRPILDQLIAGSESARRSLVEEFKVVVGAIVLLAEPLSVSSLSDLIDLPKPVISRRLVSLHSVLAVPESIDTPVRLLHLSFRDFLVDSAKRDGNPFWIDEEATHKRIAMRCLRLLSSSDYLKEDICGLEIPGAARVDVPIIAIHSALPAHVRYACLYWVYHLEQSRTSIPDDHEAVVFLQKHLLHWLEALSLLGNISEAISMLRSLQKLVQAGNANASAFLHDAVRFVLNCRSIVDQAPLQVYLSALVFAPTKCIVREMFSQCIPRWLRQTPKLEKNWSACLQVLEGHQGQVTIVIFSPDGSTVASASHDKTVRLWDTETGEEKQVLIGHDGVLTGIAFTSDGKTLVSAAQDKTIRIWDIITGERCEIIDHGNTVLEATFAPNMDAVALRSPRNRTDCFTFPDCHSFLTRYGENVKNVKKLIFSPDGETVATTRAKTHGATIYDRRTGAIVRQIDGTTGIVRSIAYFPNSKQFATATQADGIQVWDIATGEMKQKVGGPDLSIRRLMVSSDSKVMVLKTYDGKVRLWNLATEQEVQSFGRDDHIDSIAFSPDNKIISTSSNFKIRLWDPRSIQGYPGQMLSDELKMTSDATSSAMEQEEFSKETPADRIRFSPVRRRVASTAWDGIIRLWDMDTAEVLQKLHHENGVRQLAYSKNGNLVASVTVHSGGDGTMTWEEGTTLFLWDVERDPQIRWTKEIPDFCDLLFSPNDQYITYSHGKAFHVLDVNDGKERWAGSWDKSVSLMSFSPTGKQIIISDGAIVSIWEFTEDQMRHLEDFPFSQEKLNMRPLKNWMDVCILSPIKGIAMSPDGKIIALAAKESIWLYHVETKRRQRLVTRLDAFITSLRFSSDGQFLETNRGTVSLRPESDESGNLQSDNEWGGGFVFLSPEWLTSDGRKLLWLPPDYRSFCVAYHDGTFAIGTGTGKVIFLRVKF</sequence>
<evidence type="ECO:0000313" key="7">
    <source>
        <dbReference type="Proteomes" id="UP001147782"/>
    </source>
</evidence>
<feature type="domain" description="NACHT" evidence="5">
    <location>
        <begin position="200"/>
        <end position="347"/>
    </location>
</feature>
<evidence type="ECO:0000313" key="6">
    <source>
        <dbReference type="EMBL" id="KAJ5368809.1"/>
    </source>
</evidence>
<dbReference type="InterPro" id="IPR001680">
    <property type="entry name" value="WD40_rpt"/>
</dbReference>
<dbReference type="InterPro" id="IPR056884">
    <property type="entry name" value="NPHP3-like_N"/>
</dbReference>
<name>A0A9W9S1A4_9EURO</name>
<dbReference type="SMART" id="SM00320">
    <property type="entry name" value="WD40"/>
    <property type="match status" value="9"/>
</dbReference>
<evidence type="ECO:0000256" key="4">
    <source>
        <dbReference type="SAM" id="Coils"/>
    </source>
</evidence>
<feature type="repeat" description="WD" evidence="3">
    <location>
        <begin position="922"/>
        <end position="963"/>
    </location>
</feature>
<dbReference type="CDD" id="cd00200">
    <property type="entry name" value="WD40"/>
    <property type="match status" value="1"/>
</dbReference>
<dbReference type="Gene3D" id="3.40.50.300">
    <property type="entry name" value="P-loop containing nucleotide triphosphate hydrolases"/>
    <property type="match status" value="1"/>
</dbReference>
<keyword evidence="2" id="KW-0677">Repeat</keyword>
<dbReference type="SUPFAM" id="SSF50978">
    <property type="entry name" value="WD40 repeat-like"/>
    <property type="match status" value="1"/>
</dbReference>
<dbReference type="SUPFAM" id="SSF82171">
    <property type="entry name" value="DPP6 N-terminal domain-like"/>
    <property type="match status" value="1"/>
</dbReference>
<evidence type="ECO:0000259" key="5">
    <source>
        <dbReference type="PROSITE" id="PS50837"/>
    </source>
</evidence>
<evidence type="ECO:0000256" key="1">
    <source>
        <dbReference type="ARBA" id="ARBA00022574"/>
    </source>
</evidence>
<dbReference type="PROSITE" id="PS50294">
    <property type="entry name" value="WD_REPEATS_REGION"/>
    <property type="match status" value="2"/>
</dbReference>
<reference evidence="6" key="2">
    <citation type="journal article" date="2023" name="IMA Fungus">
        <title>Comparative genomic study of the Penicillium genus elucidates a diverse pangenome and 15 lateral gene transfer events.</title>
        <authorList>
            <person name="Petersen C."/>
            <person name="Sorensen T."/>
            <person name="Nielsen M.R."/>
            <person name="Sondergaard T.E."/>
            <person name="Sorensen J.L."/>
            <person name="Fitzpatrick D.A."/>
            <person name="Frisvad J.C."/>
            <person name="Nielsen K.L."/>
        </authorList>
    </citation>
    <scope>NUCLEOTIDE SEQUENCE</scope>
    <source>
        <strain evidence="6">IBT 29864</strain>
    </source>
</reference>
<feature type="repeat" description="WD" evidence="3">
    <location>
        <begin position="753"/>
        <end position="794"/>
    </location>
</feature>